<evidence type="ECO:0000256" key="5">
    <source>
        <dbReference type="ARBA" id="ARBA00022898"/>
    </source>
</evidence>
<dbReference type="EC" id="4.4.1.16" evidence="10"/>
<dbReference type="GO" id="GO:0009000">
    <property type="term" value="F:selenocysteine lyase activity"/>
    <property type="evidence" value="ECO:0007669"/>
    <property type="project" value="UniProtKB-EC"/>
</dbReference>
<dbReference type="PANTHER" id="PTHR11601:SF34">
    <property type="entry name" value="CYSTEINE DESULFURASE"/>
    <property type="match status" value="1"/>
</dbReference>
<dbReference type="InterPro" id="IPR015422">
    <property type="entry name" value="PyrdxlP-dep_Trfase_small"/>
</dbReference>
<protein>
    <submittedName>
        <fullName evidence="10">Cysteine desulfhydrase</fullName>
        <ecNumber evidence="10">4.4.1.-</ecNumber>
        <ecNumber evidence="10">4.4.1.16</ecNumber>
    </submittedName>
</protein>
<keyword evidence="5" id="KW-0663">Pyridoxal phosphate</keyword>
<evidence type="ECO:0000313" key="11">
    <source>
        <dbReference type="Proteomes" id="UP000002007"/>
    </source>
</evidence>
<dbReference type="GO" id="GO:0051536">
    <property type="term" value="F:iron-sulfur cluster binding"/>
    <property type="evidence" value="ECO:0007669"/>
    <property type="project" value="UniProtKB-KW"/>
</dbReference>
<dbReference type="PANTHER" id="PTHR11601">
    <property type="entry name" value="CYSTEINE DESULFURYLASE FAMILY MEMBER"/>
    <property type="match status" value="1"/>
</dbReference>
<dbReference type="InterPro" id="IPR015424">
    <property type="entry name" value="PyrdxlP-dep_Trfase"/>
</dbReference>
<dbReference type="SUPFAM" id="SSF53383">
    <property type="entry name" value="PLP-dependent transferases"/>
    <property type="match status" value="1"/>
</dbReference>
<dbReference type="Pfam" id="PF00266">
    <property type="entry name" value="Aminotran_5"/>
    <property type="match status" value="1"/>
</dbReference>
<evidence type="ECO:0000256" key="4">
    <source>
        <dbReference type="ARBA" id="ARBA00022723"/>
    </source>
</evidence>
<name>A9WNQ8_RENSM</name>
<dbReference type="GO" id="GO:0046872">
    <property type="term" value="F:metal ion binding"/>
    <property type="evidence" value="ECO:0007669"/>
    <property type="project" value="UniProtKB-KW"/>
</dbReference>
<dbReference type="Gene3D" id="3.90.1150.10">
    <property type="entry name" value="Aspartate Aminotransferase, domain 1"/>
    <property type="match status" value="1"/>
</dbReference>
<evidence type="ECO:0000256" key="1">
    <source>
        <dbReference type="ARBA" id="ARBA00001933"/>
    </source>
</evidence>
<dbReference type="InterPro" id="IPR016454">
    <property type="entry name" value="Cysteine_dSase"/>
</dbReference>
<dbReference type="KEGG" id="rsa:RSal33209_1521"/>
<keyword evidence="10" id="KW-0456">Lyase</keyword>
<proteinExistence type="inferred from homology"/>
<dbReference type="Gene3D" id="1.10.260.50">
    <property type="match status" value="1"/>
</dbReference>
<comment type="catalytic activity">
    <reaction evidence="8">
        <text>(sulfur carrier)-H + L-cysteine = (sulfur carrier)-SH + L-alanine</text>
        <dbReference type="Rhea" id="RHEA:43892"/>
        <dbReference type="Rhea" id="RHEA-COMP:14737"/>
        <dbReference type="Rhea" id="RHEA-COMP:14739"/>
        <dbReference type="ChEBI" id="CHEBI:29917"/>
        <dbReference type="ChEBI" id="CHEBI:35235"/>
        <dbReference type="ChEBI" id="CHEBI:57972"/>
        <dbReference type="ChEBI" id="CHEBI:64428"/>
        <dbReference type="EC" id="2.8.1.7"/>
    </reaction>
</comment>
<keyword evidence="4" id="KW-0479">Metal-binding</keyword>
<dbReference type="Proteomes" id="UP000002007">
    <property type="component" value="Chromosome"/>
</dbReference>
<accession>A9WNQ8</accession>
<dbReference type="EMBL" id="CP000910">
    <property type="protein sequence ID" value="ABY23257.1"/>
    <property type="molecule type" value="Genomic_DNA"/>
</dbReference>
<dbReference type="eggNOG" id="COG1104">
    <property type="taxonomic scope" value="Bacteria"/>
</dbReference>
<dbReference type="PIRSF" id="PIRSF005572">
    <property type="entry name" value="NifS"/>
    <property type="match status" value="1"/>
</dbReference>
<comment type="similarity">
    <text evidence="2">Belongs to the class-V pyridoxal-phosphate-dependent aminotransferase family. NifS/IscS subfamily.</text>
</comment>
<evidence type="ECO:0000256" key="3">
    <source>
        <dbReference type="ARBA" id="ARBA00022679"/>
    </source>
</evidence>
<dbReference type="GO" id="GO:0031071">
    <property type="term" value="F:cysteine desulfurase activity"/>
    <property type="evidence" value="ECO:0007669"/>
    <property type="project" value="UniProtKB-EC"/>
</dbReference>
<keyword evidence="3" id="KW-0808">Transferase</keyword>
<dbReference type="STRING" id="288705.RSal33209_1521"/>
<dbReference type="InterPro" id="IPR015421">
    <property type="entry name" value="PyrdxlP-dep_Trfase_major"/>
</dbReference>
<dbReference type="EC" id="4.4.1.-" evidence="10"/>
<keyword evidence="7" id="KW-0411">Iron-sulfur</keyword>
<organism evidence="10 11">
    <name type="scientific">Renibacterium salmoninarum (strain ATCC 33209 / DSM 20767 / JCM 11484 / NBRC 15589 / NCIMB 2235)</name>
    <dbReference type="NCBI Taxonomy" id="288705"/>
    <lineage>
        <taxon>Bacteria</taxon>
        <taxon>Bacillati</taxon>
        <taxon>Actinomycetota</taxon>
        <taxon>Actinomycetes</taxon>
        <taxon>Micrococcales</taxon>
        <taxon>Micrococcaceae</taxon>
        <taxon>Renibacterium</taxon>
    </lineage>
</organism>
<evidence type="ECO:0000256" key="6">
    <source>
        <dbReference type="ARBA" id="ARBA00023004"/>
    </source>
</evidence>
<evidence type="ECO:0000313" key="10">
    <source>
        <dbReference type="EMBL" id="ABY23257.1"/>
    </source>
</evidence>
<feature type="domain" description="Aminotransferase class V" evidence="9">
    <location>
        <begin position="60"/>
        <end position="433"/>
    </location>
</feature>
<evidence type="ECO:0000259" key="9">
    <source>
        <dbReference type="Pfam" id="PF00266"/>
    </source>
</evidence>
<keyword evidence="6" id="KW-0408">Iron</keyword>
<sequence>MAAELSSKQAETFGWILSLRLLRPASISSPPGPSHTAFEHSTWAWIFPSMPKGRKPNTVIYLDSAATSPVRREAIEAMFPDLTGSFGNPSSHHSLGMAAARALADAREIIASVVGAKAGEVTFTSGGTEADNLAIKGIALARRAANPRRNRVVLSAIEHPAVRESAEYLRRAHGFELSILPVDSQGLLDVEAVEKALGSDVAMLSVMYANNEIGSVQDLRAISALAGEYGVPCHTDAVQAAGWLSLNHTQLGVQAMSLAGHKFGAPKGIGALIARSSTAIEPLIHGGGQQSALRSGTENVAFAVAFATAAQLAEAERVEAAARVSALRDDFIESILNRVPGAQLTGPNPLTSPVSSATRLPSIASFCFAGTHGESVLLELERRSVICSSGSACAAGSSEPSDVLLALGLSSELAQTAVRFSFPHSITSADLDQAADAVVAAVAELSRYGRN</sequence>
<evidence type="ECO:0000256" key="8">
    <source>
        <dbReference type="ARBA" id="ARBA00050776"/>
    </source>
</evidence>
<reference evidence="11" key="1">
    <citation type="journal article" date="2008" name="J. Bacteriol.">
        <title>Genome sequence of the fish pathogen Renibacterium salmoninarum suggests reductive evolution away from an environmental Arthrobacter ancestor.</title>
        <authorList>
            <person name="Wiens G.D."/>
            <person name="Rockey D.D."/>
            <person name="Wu Z."/>
            <person name="Chang J."/>
            <person name="Levy R."/>
            <person name="Crane S."/>
            <person name="Chen D.S."/>
            <person name="Capri G.R."/>
            <person name="Burnett J.R."/>
            <person name="Sudheesh P.S."/>
            <person name="Schipma M.J."/>
            <person name="Burd H."/>
            <person name="Bhattacharyya A."/>
            <person name="Rhodes L.D."/>
            <person name="Kaul R."/>
            <person name="Strom M.S."/>
        </authorList>
    </citation>
    <scope>NUCLEOTIDE SEQUENCE [LARGE SCALE GENOMIC DNA]</scope>
    <source>
        <strain evidence="11">ATCC 33209 / DSM 20767 / JCM 11484 / NBRC 15589 / NCIMB 2235</strain>
    </source>
</reference>
<dbReference type="InterPro" id="IPR000192">
    <property type="entry name" value="Aminotrans_V_dom"/>
</dbReference>
<gene>
    <name evidence="10" type="ordered locus">RSal33209_1521</name>
</gene>
<dbReference type="AlphaFoldDB" id="A9WNQ8"/>
<evidence type="ECO:0000256" key="7">
    <source>
        <dbReference type="ARBA" id="ARBA00023014"/>
    </source>
</evidence>
<dbReference type="HOGENOM" id="CLU_003433_0_0_11"/>
<dbReference type="FunFam" id="3.40.640.10:FF:000084">
    <property type="entry name" value="IscS-like cysteine desulfurase"/>
    <property type="match status" value="1"/>
</dbReference>
<evidence type="ECO:0000256" key="2">
    <source>
        <dbReference type="ARBA" id="ARBA00006490"/>
    </source>
</evidence>
<keyword evidence="11" id="KW-1185">Reference proteome</keyword>
<comment type="cofactor">
    <cofactor evidence="1">
        <name>pyridoxal 5'-phosphate</name>
        <dbReference type="ChEBI" id="CHEBI:597326"/>
    </cofactor>
</comment>
<dbReference type="Gene3D" id="3.40.640.10">
    <property type="entry name" value="Type I PLP-dependent aspartate aminotransferase-like (Major domain)"/>
    <property type="match status" value="1"/>
</dbReference>